<keyword evidence="2" id="KW-0732">Signal</keyword>
<feature type="signal peptide" evidence="2">
    <location>
        <begin position="1"/>
        <end position="22"/>
    </location>
</feature>
<dbReference type="Gene3D" id="1.25.40.10">
    <property type="entry name" value="Tetratricopeptide repeat domain"/>
    <property type="match status" value="1"/>
</dbReference>
<evidence type="ECO:0000256" key="2">
    <source>
        <dbReference type="SAM" id="SignalP"/>
    </source>
</evidence>
<keyword evidence="1" id="KW-0802">TPR repeat</keyword>
<feature type="chain" id="PRO_5027752504" evidence="2">
    <location>
        <begin position="23"/>
        <end position="281"/>
    </location>
</feature>
<evidence type="ECO:0000256" key="1">
    <source>
        <dbReference type="PROSITE-ProRule" id="PRU00339"/>
    </source>
</evidence>
<dbReference type="Pfam" id="PF13424">
    <property type="entry name" value="TPR_12"/>
    <property type="match status" value="1"/>
</dbReference>
<feature type="repeat" description="TPR" evidence="1">
    <location>
        <begin position="231"/>
        <end position="264"/>
    </location>
</feature>
<dbReference type="InterPro" id="IPR011990">
    <property type="entry name" value="TPR-like_helical_dom_sf"/>
</dbReference>
<dbReference type="AlphaFoldDB" id="A0A7C3I8W4"/>
<dbReference type="InterPro" id="IPR019734">
    <property type="entry name" value="TPR_rpt"/>
</dbReference>
<name>A0A7C3I8W4_9SPIR</name>
<sequence>MKPGFFFAVLCVGLFFVACSTAPKTPPQSLVVRNEAGRLVLLGAKTLREGQPAAAREYYAEAYRLYTLVDEPEGRIRALDGLGRVPGVDFDPWQKAQEIALDSGDEALVALASLLIAERYLFSEDTVLLEKAQTVLSHAIVKLGGRQNDKARALRLYGSSLKPMQRYGEAIEAIKTAIDIDKKNRSFIELASDYYVMASIYSKQGDYPAAITYLTSAIEYDRRSENGSGLGSDYLALGTVYEKAGNLEKARVNYQKALDIFTAGRFSDKIEDVKRKINAIK</sequence>
<organism evidence="3">
    <name type="scientific">Gracilinema caldarium</name>
    <dbReference type="NCBI Taxonomy" id="215591"/>
    <lineage>
        <taxon>Bacteria</taxon>
        <taxon>Pseudomonadati</taxon>
        <taxon>Spirochaetota</taxon>
        <taxon>Spirochaetia</taxon>
        <taxon>Spirochaetales</taxon>
        <taxon>Breznakiellaceae</taxon>
        <taxon>Gracilinema</taxon>
    </lineage>
</organism>
<comment type="caution">
    <text evidence="3">The sequence shown here is derived from an EMBL/GenBank/DDBJ whole genome shotgun (WGS) entry which is preliminary data.</text>
</comment>
<accession>A0A7C3I8W4</accession>
<dbReference type="SMART" id="SM00028">
    <property type="entry name" value="TPR"/>
    <property type="match status" value="3"/>
</dbReference>
<dbReference type="PROSITE" id="PS51257">
    <property type="entry name" value="PROKAR_LIPOPROTEIN"/>
    <property type="match status" value="1"/>
</dbReference>
<protein>
    <submittedName>
        <fullName evidence="3">Tetratricopeptide repeat protein</fullName>
    </submittedName>
</protein>
<feature type="repeat" description="TPR" evidence="1">
    <location>
        <begin position="151"/>
        <end position="184"/>
    </location>
</feature>
<dbReference type="PROSITE" id="PS50005">
    <property type="entry name" value="TPR"/>
    <property type="match status" value="3"/>
</dbReference>
<dbReference type="Pfam" id="PF13181">
    <property type="entry name" value="TPR_8"/>
    <property type="match status" value="1"/>
</dbReference>
<proteinExistence type="predicted"/>
<gene>
    <name evidence="3" type="ORF">ENS59_14875</name>
</gene>
<reference evidence="3" key="1">
    <citation type="journal article" date="2020" name="mSystems">
        <title>Genome- and Community-Level Interaction Insights into Carbon Utilization and Element Cycling Functions of Hydrothermarchaeota in Hydrothermal Sediment.</title>
        <authorList>
            <person name="Zhou Z."/>
            <person name="Liu Y."/>
            <person name="Xu W."/>
            <person name="Pan J."/>
            <person name="Luo Z.H."/>
            <person name="Li M."/>
        </authorList>
    </citation>
    <scope>NUCLEOTIDE SEQUENCE [LARGE SCALE GENOMIC DNA]</scope>
    <source>
        <strain evidence="3">SpSt-503</strain>
    </source>
</reference>
<evidence type="ECO:0000313" key="3">
    <source>
        <dbReference type="EMBL" id="HFH30762.1"/>
    </source>
</evidence>
<dbReference type="PANTHER" id="PTHR10098">
    <property type="entry name" value="RAPSYN-RELATED"/>
    <property type="match status" value="1"/>
</dbReference>
<feature type="repeat" description="TPR" evidence="1">
    <location>
        <begin position="191"/>
        <end position="224"/>
    </location>
</feature>
<dbReference type="EMBL" id="DSVL01000458">
    <property type="protein sequence ID" value="HFH30762.1"/>
    <property type="molecule type" value="Genomic_DNA"/>
</dbReference>
<dbReference type="PANTHER" id="PTHR10098:SF108">
    <property type="entry name" value="TETRATRICOPEPTIDE REPEAT PROTEIN 28"/>
    <property type="match status" value="1"/>
</dbReference>
<dbReference type="SUPFAM" id="SSF48452">
    <property type="entry name" value="TPR-like"/>
    <property type="match status" value="1"/>
</dbReference>